<reference evidence="1 2" key="1">
    <citation type="journal article" date="2018" name="Biotechnol. Adv.">
        <title>Improved genomic resources and new bioinformatic workflow for the carcinogenic parasite Clonorchis sinensis: Biotechnological implications.</title>
        <authorList>
            <person name="Wang D."/>
            <person name="Korhonen P.K."/>
            <person name="Gasser R.B."/>
            <person name="Young N.D."/>
        </authorList>
    </citation>
    <scope>NUCLEOTIDE SEQUENCE [LARGE SCALE GENOMIC DNA]</scope>
    <source>
        <strain evidence="1">Cs-k2</strain>
    </source>
</reference>
<dbReference type="AlphaFoldDB" id="A0A8T1ME79"/>
<evidence type="ECO:0000313" key="1">
    <source>
        <dbReference type="EMBL" id="KAG5447329.1"/>
    </source>
</evidence>
<sequence>MSRSISESAHLRTGLGLCARSAWLGLLECLRAAPTTCADVDIGECCENRTTTEAVKLPISSSTPSKVAFLTADTIVAQGHDSQSLRPDHSEPESPSYTQLATLIAGDSDVHTSAKERRLQPNKPYTIRQIRKLPAGFKVHSSAKTSLMGAPPKELLGAATQR</sequence>
<evidence type="ECO:0000313" key="2">
    <source>
        <dbReference type="Proteomes" id="UP000286415"/>
    </source>
</evidence>
<proteinExistence type="predicted"/>
<dbReference type="EMBL" id="NIRI02000042">
    <property type="protein sequence ID" value="KAG5447329.1"/>
    <property type="molecule type" value="Genomic_DNA"/>
</dbReference>
<gene>
    <name evidence="1" type="ORF">CSKR_200477</name>
</gene>
<keyword evidence="2" id="KW-1185">Reference proteome</keyword>
<name>A0A8T1ME79_CLOSI</name>
<dbReference type="OrthoDB" id="10534260at2759"/>
<protein>
    <submittedName>
        <fullName evidence="1">Uncharacterized protein</fullName>
    </submittedName>
</protein>
<dbReference type="Proteomes" id="UP000286415">
    <property type="component" value="Unassembled WGS sequence"/>
</dbReference>
<comment type="caution">
    <text evidence="1">The sequence shown here is derived from an EMBL/GenBank/DDBJ whole genome shotgun (WGS) entry which is preliminary data.</text>
</comment>
<organism evidence="1 2">
    <name type="scientific">Clonorchis sinensis</name>
    <name type="common">Chinese liver fluke</name>
    <dbReference type="NCBI Taxonomy" id="79923"/>
    <lineage>
        <taxon>Eukaryota</taxon>
        <taxon>Metazoa</taxon>
        <taxon>Spiralia</taxon>
        <taxon>Lophotrochozoa</taxon>
        <taxon>Platyhelminthes</taxon>
        <taxon>Trematoda</taxon>
        <taxon>Digenea</taxon>
        <taxon>Opisthorchiida</taxon>
        <taxon>Opisthorchiata</taxon>
        <taxon>Opisthorchiidae</taxon>
        <taxon>Clonorchis</taxon>
    </lineage>
</organism>
<accession>A0A8T1ME79</accession>
<reference evidence="1 2" key="2">
    <citation type="journal article" date="2021" name="Genomics">
        <title>High-quality reference genome for Clonorchis sinensis.</title>
        <authorList>
            <person name="Young N.D."/>
            <person name="Stroehlein A.J."/>
            <person name="Kinkar L."/>
            <person name="Wang T."/>
            <person name="Sohn W.M."/>
            <person name="Chang B.C.H."/>
            <person name="Kaur P."/>
            <person name="Weisz D."/>
            <person name="Dudchenko O."/>
            <person name="Aiden E.L."/>
            <person name="Korhonen P.K."/>
            <person name="Gasser R.B."/>
        </authorList>
    </citation>
    <scope>NUCLEOTIDE SEQUENCE [LARGE SCALE GENOMIC DNA]</scope>
    <source>
        <strain evidence="1">Cs-k2</strain>
    </source>
</reference>